<dbReference type="AlphaFoldDB" id="E7FVS6"/>
<dbReference type="Pfam" id="PF09848">
    <property type="entry name" value="SLFN-g3_helicase"/>
    <property type="match status" value="1"/>
</dbReference>
<keyword evidence="3" id="KW-1185">Reference proteome</keyword>
<evidence type="ECO:0000313" key="3">
    <source>
        <dbReference type="Proteomes" id="UP000003028"/>
    </source>
</evidence>
<dbReference type="RefSeq" id="WP_003774989.1">
    <property type="nucleotide sequence ID" value="NZ_ACLK02000002.1"/>
</dbReference>
<dbReference type="Gene3D" id="3.40.1440.10">
    <property type="entry name" value="GIY-YIG endonuclease"/>
    <property type="match status" value="1"/>
</dbReference>
<dbReference type="Proteomes" id="UP000003028">
    <property type="component" value="Unassembled WGS sequence"/>
</dbReference>
<dbReference type="Gene3D" id="3.40.50.300">
    <property type="entry name" value="P-loop containing nucleotide triphosphate hydrolases"/>
    <property type="match status" value="1"/>
</dbReference>
<gene>
    <name evidence="2" type="ORF">HMPREF0357_11103</name>
</gene>
<dbReference type="CDD" id="cd10439">
    <property type="entry name" value="GIY-YIG_COG3410"/>
    <property type="match status" value="1"/>
</dbReference>
<dbReference type="InterPro" id="IPR014001">
    <property type="entry name" value="Helicase_ATP-bd"/>
</dbReference>
<dbReference type="PROSITE" id="PS50164">
    <property type="entry name" value="GIY_YIG"/>
    <property type="match status" value="1"/>
</dbReference>
<dbReference type="SMART" id="SM00465">
    <property type="entry name" value="GIYc"/>
    <property type="match status" value="1"/>
</dbReference>
<dbReference type="InterPro" id="IPR027417">
    <property type="entry name" value="P-loop_NTPase"/>
</dbReference>
<dbReference type="InterPro" id="IPR000305">
    <property type="entry name" value="GIY-YIG_endonuc"/>
</dbReference>
<evidence type="ECO:0000259" key="1">
    <source>
        <dbReference type="PROSITE" id="PS50164"/>
    </source>
</evidence>
<proteinExistence type="predicted"/>
<dbReference type="InterPro" id="IPR018647">
    <property type="entry name" value="SLFN_3-like_DNA/RNA_helicase"/>
</dbReference>
<dbReference type="SUPFAM" id="SSF52540">
    <property type="entry name" value="P-loop containing nucleoside triphosphate hydrolases"/>
    <property type="match status" value="1"/>
</dbReference>
<dbReference type="SMART" id="SM00487">
    <property type="entry name" value="DEXDc"/>
    <property type="match status" value="1"/>
</dbReference>
<evidence type="ECO:0000313" key="2">
    <source>
        <dbReference type="EMBL" id="EFY08996.1"/>
    </source>
</evidence>
<reference evidence="2" key="1">
    <citation type="submission" date="2011-01" db="EMBL/GenBank/DDBJ databases">
        <authorList>
            <person name="Muzny D."/>
            <person name="Qin X."/>
            <person name="Buhay C."/>
            <person name="Dugan-Rocha S."/>
            <person name="Ding Y."/>
            <person name="Chen G."/>
            <person name="Hawes A."/>
            <person name="Holder M."/>
            <person name="Jhangiani S."/>
            <person name="Johnson A."/>
            <person name="Khan Z."/>
            <person name="Li Z."/>
            <person name="Liu W."/>
            <person name="Liu X."/>
            <person name="Perez L."/>
            <person name="Shen H."/>
            <person name="Wang Q."/>
            <person name="Watt J."/>
            <person name="Xi L."/>
            <person name="Xin Y."/>
            <person name="Zhou J."/>
            <person name="Deng J."/>
            <person name="Jiang H."/>
            <person name="Liu Y."/>
            <person name="Qu J."/>
            <person name="Song X.-Z."/>
            <person name="Zhang L."/>
            <person name="Villasana D."/>
            <person name="Johnson A."/>
            <person name="Liu J."/>
            <person name="Liyanage D."/>
            <person name="Lorensuhewa L."/>
            <person name="Robinson T."/>
            <person name="Song A."/>
            <person name="Song B.-B."/>
            <person name="Dinh H."/>
            <person name="Thornton R."/>
            <person name="Coyle M."/>
            <person name="Francisco L."/>
            <person name="Jackson L."/>
            <person name="Javaid M."/>
            <person name="Korchina V."/>
            <person name="Kovar C."/>
            <person name="Mata R."/>
            <person name="Mathew T."/>
            <person name="Ngo R."/>
            <person name="Nguyen L."/>
            <person name="Nguyen N."/>
            <person name="Okwuonu G."/>
            <person name="Ongeri F."/>
            <person name="Pham C."/>
            <person name="Simmons D."/>
            <person name="Wilczek-Boney K."/>
            <person name="Hale W."/>
            <person name="Jakkamsetti A."/>
            <person name="Pham P."/>
            <person name="Ruth R."/>
            <person name="San Lucas F."/>
            <person name="Warren J."/>
            <person name="Zhang J."/>
            <person name="Zhao Z."/>
            <person name="Zhou C."/>
            <person name="Zhu D."/>
            <person name="Lee S."/>
            <person name="Bess C."/>
            <person name="Blankenburg K."/>
            <person name="Forbes L."/>
            <person name="Fu Q."/>
            <person name="Gubbala S."/>
            <person name="Hirani K."/>
            <person name="Jayaseelan J.C."/>
            <person name="Lara F."/>
            <person name="Munidasa M."/>
            <person name="Palculict T."/>
            <person name="Patil S."/>
            <person name="Pu L.-L."/>
            <person name="Saada N."/>
            <person name="Tang L."/>
            <person name="Weissenberger G."/>
            <person name="Zhu Y."/>
            <person name="Hemphill L."/>
            <person name="Shang Y."/>
            <person name="Youmans B."/>
            <person name="Ayvaz T."/>
            <person name="Ross M."/>
            <person name="Santibanez J."/>
            <person name="Aqrawi P."/>
            <person name="Gross S."/>
            <person name="Joshi V."/>
            <person name="Fowler G."/>
            <person name="Nazareth L."/>
            <person name="Reid J."/>
            <person name="Worley K."/>
            <person name="Petrosino J."/>
            <person name="Highlander S."/>
            <person name="Gibbs R."/>
        </authorList>
    </citation>
    <scope>NUCLEOTIDE SEQUENCE [LARGE SCALE GENOMIC DNA]</scope>
    <source>
        <strain evidence="2">ATCC 19414</strain>
    </source>
</reference>
<protein>
    <submittedName>
        <fullName evidence="2">GIY-YIG catalytic domain protein</fullName>
    </submittedName>
</protein>
<dbReference type="SUPFAM" id="SSF82771">
    <property type="entry name" value="GIY-YIG endonuclease"/>
    <property type="match status" value="1"/>
</dbReference>
<organism evidence="2 3">
    <name type="scientific">Erysipelothrix rhusiopathiae ATCC 19414</name>
    <dbReference type="NCBI Taxonomy" id="525280"/>
    <lineage>
        <taxon>Bacteria</taxon>
        <taxon>Bacillati</taxon>
        <taxon>Bacillota</taxon>
        <taxon>Erysipelotrichia</taxon>
        <taxon>Erysipelotrichales</taxon>
        <taxon>Erysipelotrichaceae</taxon>
        <taxon>Erysipelothrix</taxon>
    </lineage>
</organism>
<accession>E7FVS6</accession>
<comment type="caution">
    <text evidence="2">The sequence shown here is derived from an EMBL/GenBank/DDBJ whole genome shotgun (WGS) entry which is preliminary data.</text>
</comment>
<feature type="domain" description="GIY-YIG" evidence="1">
    <location>
        <begin position="40"/>
        <end position="120"/>
    </location>
</feature>
<dbReference type="Pfam" id="PF01541">
    <property type="entry name" value="GIY-YIG"/>
    <property type="match status" value="1"/>
</dbReference>
<dbReference type="EMBL" id="ACLK02000002">
    <property type="protein sequence ID" value="EFY08996.1"/>
    <property type="molecule type" value="Genomic_DNA"/>
</dbReference>
<sequence length="587" mass="68458">MNWTTKNKMAKYNYIELDLKNGDILNFESLRNPEKNILENGYVVYIYKSKQTKQIYIGQTKHFLTRNNQHYSGSEEKFDNAQFNQAIIVFSSYFHGSALDDVENQLITYFMADSPNVKNQKIYFDDHEIINKTSGNSINEYNTREKVASEVIIPFWEDLFRKGWVKTPTLETLKSEVLVKYSPIKELTEQQMNLINEIELNEATSYVINGDAGTGKTVLLTHLVAKLLTENSDKKIAVVLQPNWIKTAREIFSVYGFNKRNLTIATSTQLINKSDTYDTIIIDESHKLSRKFSKQMASFNSVYKGKFQNDENHLQCLQKKGNQLILMYDALQAIRPANMTRNQFEDATVDFEKRYLKTQFRIQTPKGKSYTSDDYINGIKYLLYKDTGLLDQTNFNPHFDKGVFMDKDIDSYFGYFENNPLENLINWIEEDRNFNSNHINRIVAGLVEPWKQSHGKDSSIKHWHENEIHRRWNSTQENWINSKDEDAEDQIGSVFAVQGIDLNKCGVLIGNDLQIDANGHLFGNPDNFHNVNGKFSKNDFNPENEREFTLFVLNIYYVLMTRGIDGIRLGFWKNEEFKLYMKKTLEI</sequence>
<name>E7FVS6_ERYRH</name>
<dbReference type="InterPro" id="IPR035901">
    <property type="entry name" value="GIY-YIG_endonuc_sf"/>
</dbReference>